<comment type="caution">
    <text evidence="1">The sequence shown here is derived from an EMBL/GenBank/DDBJ whole genome shotgun (WGS) entry which is preliminary data.</text>
</comment>
<dbReference type="Proteomes" id="UP001374584">
    <property type="component" value="Unassembled WGS sequence"/>
</dbReference>
<name>A0AAN9MGD6_PHACN</name>
<gene>
    <name evidence="1" type="ORF">VNO80_18965</name>
</gene>
<proteinExistence type="predicted"/>
<evidence type="ECO:0000313" key="1">
    <source>
        <dbReference type="EMBL" id="KAK7353516.1"/>
    </source>
</evidence>
<reference evidence="1 2" key="1">
    <citation type="submission" date="2024-01" db="EMBL/GenBank/DDBJ databases">
        <title>The genomes of 5 underutilized Papilionoideae crops provide insights into root nodulation and disease resistanc.</title>
        <authorList>
            <person name="Jiang F."/>
        </authorList>
    </citation>
    <scope>NUCLEOTIDE SEQUENCE [LARGE SCALE GENOMIC DNA]</scope>
    <source>
        <strain evidence="1">JINMINGXINNONG_FW02</strain>
        <tissue evidence="1">Leaves</tissue>
    </source>
</reference>
<accession>A0AAN9MGD6</accession>
<dbReference type="EMBL" id="JAYMYR010000007">
    <property type="protein sequence ID" value="KAK7353516.1"/>
    <property type="molecule type" value="Genomic_DNA"/>
</dbReference>
<keyword evidence="2" id="KW-1185">Reference proteome</keyword>
<protein>
    <submittedName>
        <fullName evidence="1">Uncharacterized protein</fullName>
    </submittedName>
</protein>
<dbReference type="AlphaFoldDB" id="A0AAN9MGD6"/>
<evidence type="ECO:0000313" key="2">
    <source>
        <dbReference type="Proteomes" id="UP001374584"/>
    </source>
</evidence>
<organism evidence="1 2">
    <name type="scientific">Phaseolus coccineus</name>
    <name type="common">Scarlet runner bean</name>
    <name type="synonym">Phaseolus multiflorus</name>
    <dbReference type="NCBI Taxonomy" id="3886"/>
    <lineage>
        <taxon>Eukaryota</taxon>
        <taxon>Viridiplantae</taxon>
        <taxon>Streptophyta</taxon>
        <taxon>Embryophyta</taxon>
        <taxon>Tracheophyta</taxon>
        <taxon>Spermatophyta</taxon>
        <taxon>Magnoliopsida</taxon>
        <taxon>eudicotyledons</taxon>
        <taxon>Gunneridae</taxon>
        <taxon>Pentapetalae</taxon>
        <taxon>rosids</taxon>
        <taxon>fabids</taxon>
        <taxon>Fabales</taxon>
        <taxon>Fabaceae</taxon>
        <taxon>Papilionoideae</taxon>
        <taxon>50 kb inversion clade</taxon>
        <taxon>NPAAA clade</taxon>
        <taxon>indigoferoid/millettioid clade</taxon>
        <taxon>Phaseoleae</taxon>
        <taxon>Phaseolus</taxon>
    </lineage>
</organism>
<sequence length="143" mass="16811">MESQRHSRERETERRYFDAGEELQLTLAGKSIFRFWFVTLQLNSIYCRSRISLFLDRVFYNTLAADSFICSAFFHFEAPPEEKSALLAKWGLGFTFSDRFLFQSIFFLVIRCVSLNSISHKCHSGVVFRTILFFSPTLKSSRY</sequence>